<name>A0A317W6J5_9EURO</name>
<dbReference type="RefSeq" id="XP_025465479.1">
    <property type="nucleotide sequence ID" value="XM_025605801.1"/>
</dbReference>
<comment type="caution">
    <text evidence="6">The sequence shown here is derived from an EMBL/GenBank/DDBJ whole genome shotgun (WGS) entry which is preliminary data.</text>
</comment>
<dbReference type="Pfam" id="PF01494">
    <property type="entry name" value="FAD_binding_3"/>
    <property type="match status" value="1"/>
</dbReference>
<dbReference type="PANTHER" id="PTHR46865">
    <property type="entry name" value="OXIDOREDUCTASE-RELATED"/>
    <property type="match status" value="1"/>
</dbReference>
<keyword evidence="4" id="KW-0472">Membrane</keyword>
<keyword evidence="1" id="KW-0285">Flavoprotein</keyword>
<proteinExistence type="predicted"/>
<evidence type="ECO:0000313" key="7">
    <source>
        <dbReference type="Proteomes" id="UP000246702"/>
    </source>
</evidence>
<gene>
    <name evidence="6" type="ORF">BO94DRAFT_151067</name>
</gene>
<dbReference type="GO" id="GO:0016491">
    <property type="term" value="F:oxidoreductase activity"/>
    <property type="evidence" value="ECO:0007669"/>
    <property type="project" value="UniProtKB-KW"/>
</dbReference>
<protein>
    <submittedName>
        <fullName evidence="6">FAD/NAD(P)-binding domain-containing protein</fullName>
    </submittedName>
</protein>
<dbReference type="OrthoDB" id="655030at2759"/>
<keyword evidence="7" id="KW-1185">Reference proteome</keyword>
<evidence type="ECO:0000256" key="4">
    <source>
        <dbReference type="SAM" id="Phobius"/>
    </source>
</evidence>
<organism evidence="6 7">
    <name type="scientific">Aspergillus sclerotioniger CBS 115572</name>
    <dbReference type="NCBI Taxonomy" id="1450535"/>
    <lineage>
        <taxon>Eukaryota</taxon>
        <taxon>Fungi</taxon>
        <taxon>Dikarya</taxon>
        <taxon>Ascomycota</taxon>
        <taxon>Pezizomycotina</taxon>
        <taxon>Eurotiomycetes</taxon>
        <taxon>Eurotiomycetidae</taxon>
        <taxon>Eurotiales</taxon>
        <taxon>Aspergillaceae</taxon>
        <taxon>Aspergillus</taxon>
        <taxon>Aspergillus subgen. Circumdati</taxon>
    </lineage>
</organism>
<evidence type="ECO:0000256" key="1">
    <source>
        <dbReference type="ARBA" id="ARBA00022630"/>
    </source>
</evidence>
<dbReference type="InterPro" id="IPR051704">
    <property type="entry name" value="FAD_aromatic-hydroxylase"/>
</dbReference>
<dbReference type="Proteomes" id="UP000246702">
    <property type="component" value="Unassembled WGS sequence"/>
</dbReference>
<evidence type="ECO:0000256" key="2">
    <source>
        <dbReference type="ARBA" id="ARBA00022827"/>
    </source>
</evidence>
<dbReference type="SUPFAM" id="SSF51905">
    <property type="entry name" value="FAD/NAD(P)-binding domain"/>
    <property type="match status" value="1"/>
</dbReference>
<dbReference type="InterPro" id="IPR036188">
    <property type="entry name" value="FAD/NAD-bd_sf"/>
</dbReference>
<dbReference type="EMBL" id="MSFK01000021">
    <property type="protein sequence ID" value="PWY80877.1"/>
    <property type="molecule type" value="Genomic_DNA"/>
</dbReference>
<accession>A0A317W6J5</accession>
<evidence type="ECO:0000313" key="6">
    <source>
        <dbReference type="EMBL" id="PWY80877.1"/>
    </source>
</evidence>
<evidence type="ECO:0000256" key="3">
    <source>
        <dbReference type="ARBA" id="ARBA00023002"/>
    </source>
</evidence>
<evidence type="ECO:0000259" key="5">
    <source>
        <dbReference type="Pfam" id="PF01494"/>
    </source>
</evidence>
<dbReference type="Gene3D" id="3.50.50.60">
    <property type="entry name" value="FAD/NAD(P)-binding domain"/>
    <property type="match status" value="1"/>
</dbReference>
<keyword evidence="4" id="KW-0812">Transmembrane</keyword>
<dbReference type="InterPro" id="IPR002938">
    <property type="entry name" value="FAD-bd"/>
</dbReference>
<dbReference type="PRINTS" id="PR00420">
    <property type="entry name" value="RNGMNOXGNASE"/>
</dbReference>
<sequence>MSSLKILITGAGIAGTTLAYFLSQLPQSHSITVLERSPILRATGLQIDLRGPGIQVLRAMGLEEEFRAISVPEQGLGLVDGKGRRWGYFPVKMGATGKGLQSFTTEWEVMRGDLTRMIYGESFREGNVRYVFGVWVEGIQEMGEGDGVEVVFSDGRKERFDLVIGADGLGSKTRGLMLGVDGDGRVGVHELGVYAGYLTVKKEMKEGEGYDAMAYIATKGRGIMTRRHEKNRYLAYLFCRAEGGELQRGRKGDFEKEKQVLTKAFRGAGWQTEEILRGMDEADDFYCERMGVVNLDRWSRGRVVLVGDAAYCPSAMTGMGTSCAMTGAYVLAGEIGRVCGRGARVTKDDIETALARYEEKMRPFMNHVQRGLLDNNDYMGKFPSSAFGVGVMYVLFAVVSFLRLDVLAKWVLREDTNGWELPEYPELMRK</sequence>
<dbReference type="GeneID" id="37107944"/>
<keyword evidence="4" id="KW-1133">Transmembrane helix</keyword>
<dbReference type="GO" id="GO:0071949">
    <property type="term" value="F:FAD binding"/>
    <property type="evidence" value="ECO:0007669"/>
    <property type="project" value="InterPro"/>
</dbReference>
<feature type="domain" description="FAD-binding" evidence="5">
    <location>
        <begin position="5"/>
        <end position="366"/>
    </location>
</feature>
<feature type="transmembrane region" description="Helical" evidence="4">
    <location>
        <begin position="385"/>
        <end position="404"/>
    </location>
</feature>
<dbReference type="STRING" id="1450535.A0A317W6J5"/>
<keyword evidence="3" id="KW-0560">Oxidoreductase</keyword>
<dbReference type="AlphaFoldDB" id="A0A317W6J5"/>
<keyword evidence="2" id="KW-0274">FAD</keyword>
<dbReference type="PANTHER" id="PTHR46865:SF7">
    <property type="entry name" value="MONOOXYGENASE, PUTATIVE (AFU_ORTHOLOGUE AFUA_8G07040)-RELATED"/>
    <property type="match status" value="1"/>
</dbReference>
<reference evidence="6 7" key="1">
    <citation type="submission" date="2016-12" db="EMBL/GenBank/DDBJ databases">
        <title>The genomes of Aspergillus section Nigri reveals drivers in fungal speciation.</title>
        <authorList>
            <consortium name="DOE Joint Genome Institute"/>
            <person name="Vesth T.C."/>
            <person name="Nybo J."/>
            <person name="Theobald S."/>
            <person name="Brandl J."/>
            <person name="Frisvad J.C."/>
            <person name="Nielsen K.F."/>
            <person name="Lyhne E.K."/>
            <person name="Kogle M.E."/>
            <person name="Kuo A."/>
            <person name="Riley R."/>
            <person name="Clum A."/>
            <person name="Nolan M."/>
            <person name="Lipzen A."/>
            <person name="Salamov A."/>
            <person name="Henrissat B."/>
            <person name="Wiebenga A."/>
            <person name="De Vries R.P."/>
            <person name="Grigoriev I.V."/>
            <person name="Mortensen U.H."/>
            <person name="Andersen M.R."/>
            <person name="Baker S.E."/>
        </authorList>
    </citation>
    <scope>NUCLEOTIDE SEQUENCE [LARGE SCALE GENOMIC DNA]</scope>
    <source>
        <strain evidence="6 7">CBS 115572</strain>
    </source>
</reference>